<gene>
    <name evidence="2" type="ORF">GTU67_00055</name>
</gene>
<evidence type="ECO:0000313" key="2">
    <source>
        <dbReference type="EMBL" id="MBC2768306.1"/>
    </source>
</evidence>
<keyword evidence="1" id="KW-0472">Membrane</keyword>
<evidence type="ECO:0000256" key="1">
    <source>
        <dbReference type="SAM" id="Phobius"/>
    </source>
</evidence>
<comment type="caution">
    <text evidence="2">The sequence shown here is derived from an EMBL/GenBank/DDBJ whole genome shotgun (WGS) entry which is preliminary data.</text>
</comment>
<evidence type="ECO:0008006" key="4">
    <source>
        <dbReference type="Google" id="ProtNLM"/>
    </source>
</evidence>
<protein>
    <recommendedName>
        <fullName evidence="4">Transmembrane protein</fullName>
    </recommendedName>
</protein>
<dbReference type="AlphaFoldDB" id="A0A842HJ74"/>
<dbReference type="Proteomes" id="UP000545386">
    <property type="component" value="Unassembled WGS sequence"/>
</dbReference>
<name>A0A842HJ74_9BURK</name>
<proteinExistence type="predicted"/>
<keyword evidence="1" id="KW-0812">Transmembrane</keyword>
<dbReference type="RefSeq" id="WP_185778172.1">
    <property type="nucleotide sequence ID" value="NZ_JACJUU010000001.1"/>
</dbReference>
<feature type="transmembrane region" description="Helical" evidence="1">
    <location>
        <begin position="76"/>
        <end position="109"/>
    </location>
</feature>
<organism evidence="2 3">
    <name type="scientific">Pusillimonas minor</name>
    <dbReference type="NCBI Taxonomy" id="2697024"/>
    <lineage>
        <taxon>Bacteria</taxon>
        <taxon>Pseudomonadati</taxon>
        <taxon>Pseudomonadota</taxon>
        <taxon>Betaproteobacteria</taxon>
        <taxon>Burkholderiales</taxon>
        <taxon>Alcaligenaceae</taxon>
        <taxon>Pusillimonas</taxon>
    </lineage>
</organism>
<reference evidence="2 3" key="1">
    <citation type="submission" date="2020-08" db="EMBL/GenBank/DDBJ databases">
        <title>Paraeoetvoesia sp. YC-7-48 draft genome sequence.</title>
        <authorList>
            <person name="Yao L."/>
        </authorList>
    </citation>
    <scope>NUCLEOTIDE SEQUENCE [LARGE SCALE GENOMIC DNA]</scope>
    <source>
        <strain evidence="3">YC-7-48</strain>
    </source>
</reference>
<dbReference type="EMBL" id="JACJUU010000001">
    <property type="protein sequence ID" value="MBC2768306.1"/>
    <property type="molecule type" value="Genomic_DNA"/>
</dbReference>
<accession>A0A842HJ74</accession>
<keyword evidence="3" id="KW-1185">Reference proteome</keyword>
<evidence type="ECO:0000313" key="3">
    <source>
        <dbReference type="Proteomes" id="UP000545386"/>
    </source>
</evidence>
<keyword evidence="1" id="KW-1133">Transmembrane helix</keyword>
<sequence>MTVDFTNPGNNLQPGNGGNPEKVASLKTITTVIYALQALSFFVGITSLVAIIINYVKLSDAKGTWLESHFRWQIRTFWYGILWCVVAFLLTFVMVGYLVFGVVVVWFIYRIVKGWLRLADNKPMYTDA</sequence>
<feature type="transmembrane region" description="Helical" evidence="1">
    <location>
        <begin position="32"/>
        <end position="56"/>
    </location>
</feature>